<accession>A0A9X6NRT4</accession>
<protein>
    <submittedName>
        <fullName evidence="1">Uncharacterized protein</fullName>
    </submittedName>
</protein>
<keyword evidence="2" id="KW-1185">Reference proteome</keyword>
<dbReference type="AlphaFoldDB" id="A0A9X6NRT4"/>
<comment type="caution">
    <text evidence="1">The sequence shown here is derived from an EMBL/GenBank/DDBJ whole genome shotgun (WGS) entry which is preliminary data.</text>
</comment>
<dbReference type="EMBL" id="MTYJ01000468">
    <property type="protein sequence ID" value="OWA54834.1"/>
    <property type="molecule type" value="Genomic_DNA"/>
</dbReference>
<evidence type="ECO:0000313" key="1">
    <source>
        <dbReference type="EMBL" id="OWA54834.1"/>
    </source>
</evidence>
<organism evidence="1 2">
    <name type="scientific">Hypsibius exemplaris</name>
    <name type="common">Freshwater tardigrade</name>
    <dbReference type="NCBI Taxonomy" id="2072580"/>
    <lineage>
        <taxon>Eukaryota</taxon>
        <taxon>Metazoa</taxon>
        <taxon>Ecdysozoa</taxon>
        <taxon>Tardigrada</taxon>
        <taxon>Eutardigrada</taxon>
        <taxon>Parachela</taxon>
        <taxon>Hypsibioidea</taxon>
        <taxon>Hypsibiidae</taxon>
        <taxon>Hypsibius</taxon>
    </lineage>
</organism>
<sequence length="96" mass="10912">MTEDCWELGENEKVNQFMRIPLPRAPAPPTPEMFKKRIFAMASATRLVSGIVFNCGTCKALVKLLLLWCAALVLSRSRGDVTFDFDFSYELMLYSL</sequence>
<name>A0A9X6NRT4_HYPEX</name>
<evidence type="ECO:0000313" key="2">
    <source>
        <dbReference type="Proteomes" id="UP000192578"/>
    </source>
</evidence>
<proteinExistence type="predicted"/>
<gene>
    <name evidence="1" type="ORF">BV898_19228</name>
</gene>
<reference evidence="2" key="1">
    <citation type="submission" date="2017-01" db="EMBL/GenBank/DDBJ databases">
        <title>Comparative genomics of anhydrobiosis in the tardigrade Hypsibius dujardini.</title>
        <authorList>
            <person name="Yoshida Y."/>
            <person name="Koutsovoulos G."/>
            <person name="Laetsch D."/>
            <person name="Stevens L."/>
            <person name="Kumar S."/>
            <person name="Horikawa D."/>
            <person name="Ishino K."/>
            <person name="Komine S."/>
            <person name="Tomita M."/>
            <person name="Blaxter M."/>
            <person name="Arakawa K."/>
        </authorList>
    </citation>
    <scope>NUCLEOTIDE SEQUENCE [LARGE SCALE GENOMIC DNA]</scope>
    <source>
        <strain evidence="2">Z151</strain>
    </source>
</reference>
<dbReference type="Proteomes" id="UP000192578">
    <property type="component" value="Unassembled WGS sequence"/>
</dbReference>